<dbReference type="EMBL" id="JAHXCT010000006">
    <property type="protein sequence ID" value="MBW4769729.1"/>
    <property type="molecule type" value="Genomic_DNA"/>
</dbReference>
<accession>A0ABS6YG92</accession>
<organism evidence="1 2">
    <name type="scientific">Hoylesella nanceiensis</name>
    <dbReference type="NCBI Taxonomy" id="425941"/>
    <lineage>
        <taxon>Bacteria</taxon>
        <taxon>Pseudomonadati</taxon>
        <taxon>Bacteroidota</taxon>
        <taxon>Bacteroidia</taxon>
        <taxon>Bacteroidales</taxon>
        <taxon>Prevotellaceae</taxon>
        <taxon>Hoylesella</taxon>
    </lineage>
</organism>
<gene>
    <name evidence="1" type="ORF">KZO38_08160</name>
</gene>
<dbReference type="Proteomes" id="UP000788426">
    <property type="component" value="Unassembled WGS sequence"/>
</dbReference>
<keyword evidence="2" id="KW-1185">Reference proteome</keyword>
<sequence length="142" mass="17247">MKVIRDFGEYFKYSLHDARINRIEYKQGNIILHFNYIFSYDENVERTHKAQIIFEQVDIDDVRVLVFNNRWLDDFQGQCIDLETYQSKYKNSEFEVIDETYNWGKATFQGWLRTEDVPVHCIIDIRFNGKMIYVIEELRNVL</sequence>
<dbReference type="RefSeq" id="WP_219481778.1">
    <property type="nucleotide sequence ID" value="NZ_CAUTEZ010000030.1"/>
</dbReference>
<reference evidence="1 2" key="1">
    <citation type="submission" date="2021-07" db="EMBL/GenBank/DDBJ databases">
        <title>Genomic diversity and antimicrobial resistance of Prevotella spp. isolated from chronic lung disease airways.</title>
        <authorList>
            <person name="Webb K.A."/>
            <person name="Olagoke O.S."/>
            <person name="Baird T."/>
            <person name="Neill J."/>
            <person name="Pham A."/>
            <person name="Wells T.J."/>
            <person name="Ramsay K.A."/>
            <person name="Bell S.C."/>
            <person name="Sarovich D.S."/>
            <person name="Price E.P."/>
        </authorList>
    </citation>
    <scope>NUCLEOTIDE SEQUENCE [LARGE SCALE GENOMIC DNA]</scope>
    <source>
        <strain evidence="1 2">SCHI0011.S.12</strain>
    </source>
</reference>
<evidence type="ECO:0000313" key="1">
    <source>
        <dbReference type="EMBL" id="MBW4769729.1"/>
    </source>
</evidence>
<protein>
    <submittedName>
        <fullName evidence="1">Uncharacterized protein</fullName>
    </submittedName>
</protein>
<evidence type="ECO:0000313" key="2">
    <source>
        <dbReference type="Proteomes" id="UP000788426"/>
    </source>
</evidence>
<comment type="caution">
    <text evidence="1">The sequence shown here is derived from an EMBL/GenBank/DDBJ whole genome shotgun (WGS) entry which is preliminary data.</text>
</comment>
<name>A0ABS6YG92_9BACT</name>
<proteinExistence type="predicted"/>